<dbReference type="SUPFAM" id="SSF49478">
    <property type="entry name" value="Cna protein B-type domain"/>
    <property type="match status" value="1"/>
</dbReference>
<dbReference type="AlphaFoldDB" id="R7RN22"/>
<dbReference type="eggNOG" id="COG4932">
    <property type="taxonomic scope" value="Bacteria"/>
</dbReference>
<proteinExistence type="predicted"/>
<dbReference type="Pfam" id="PF13620">
    <property type="entry name" value="CarboxypepD_reg"/>
    <property type="match status" value="1"/>
</dbReference>
<comment type="caution">
    <text evidence="1">The sequence shown here is derived from an EMBL/GenBank/DDBJ whole genome shotgun (WGS) entry which is preliminary data.</text>
</comment>
<accession>R7RN22</accession>
<dbReference type="HOGENOM" id="CLU_1288373_0_0_9"/>
<name>R7RN22_9CLOT</name>
<dbReference type="SUPFAM" id="SSF117074">
    <property type="entry name" value="Hypothetical protein PA1324"/>
    <property type="match status" value="1"/>
</dbReference>
<dbReference type="EMBL" id="CAVN010000088">
    <property type="protein sequence ID" value="CDF57557.1"/>
    <property type="molecule type" value="Genomic_DNA"/>
</dbReference>
<reference evidence="1" key="1">
    <citation type="submission" date="2013-03" db="EMBL/GenBank/DDBJ databases">
        <title>Draft genome sequence of the hydrogen-ethanol-producing anaerobic alkalithermophilic Caloramator celere.</title>
        <authorList>
            <person name="Ciranna A."/>
            <person name="Larjo A."/>
            <person name="Kivisto A."/>
            <person name="Santala V."/>
            <person name="Roos C."/>
            <person name="Karp M."/>
        </authorList>
    </citation>
    <scope>NUCLEOTIDE SEQUENCE [LARGE SCALE GENOMIC DNA]</scope>
    <source>
        <strain evidence="1">DSM 8682</strain>
    </source>
</reference>
<gene>
    <name evidence="1" type="ORF">TCEL_01471</name>
</gene>
<protein>
    <submittedName>
        <fullName evidence="1">TonB-dependent receptor</fullName>
    </submittedName>
</protein>
<evidence type="ECO:0000313" key="2">
    <source>
        <dbReference type="Proteomes" id="UP000014923"/>
    </source>
</evidence>
<evidence type="ECO:0000313" key="1">
    <source>
        <dbReference type="EMBL" id="CDF57557.1"/>
    </source>
</evidence>
<sequence>MFSNPIAHTITDVNGNYKIMIFDSRSCFKVFATSEGYNTSEFQNVFISDGQKIYLTFTLNKLLDKMSYVVGRVMFQDKPVDMCVVEIYSFYYGIFTLCERTVTDKNGLFFIDGILSGVYIIKLENNMFYYKNKICLRSGLNSINIIPYIKPYMMYGTISGVIVDCEGKRVKDALVVLQRKDGKLVKFTRTNSQGEYLFYNVERGEYSIIACAKN</sequence>
<keyword evidence="2" id="KW-1185">Reference proteome</keyword>
<dbReference type="InterPro" id="IPR013783">
    <property type="entry name" value="Ig-like_fold"/>
</dbReference>
<organism evidence="1 2">
    <name type="scientific">Thermobrachium celere DSM 8682</name>
    <dbReference type="NCBI Taxonomy" id="941824"/>
    <lineage>
        <taxon>Bacteria</taxon>
        <taxon>Bacillati</taxon>
        <taxon>Bacillota</taxon>
        <taxon>Clostridia</taxon>
        <taxon>Eubacteriales</taxon>
        <taxon>Clostridiaceae</taxon>
        <taxon>Thermobrachium</taxon>
    </lineage>
</organism>
<keyword evidence="1" id="KW-0675">Receptor</keyword>
<dbReference type="OrthoDB" id="176752at2"/>
<dbReference type="Gene3D" id="2.60.40.10">
    <property type="entry name" value="Immunoglobulins"/>
    <property type="match status" value="1"/>
</dbReference>
<dbReference type="Proteomes" id="UP000014923">
    <property type="component" value="Unassembled WGS sequence"/>
</dbReference>